<accession>A0A8J3N0X4</accession>
<gene>
    <name evidence="1" type="ORF">KSF_020210</name>
</gene>
<keyword evidence="2" id="KW-1185">Reference proteome</keyword>
<proteinExistence type="predicted"/>
<evidence type="ECO:0000313" key="2">
    <source>
        <dbReference type="Proteomes" id="UP000597444"/>
    </source>
</evidence>
<sequence>MDRLQRGEDSEGVSGLQLLSLAILHNDEQLWSALERCFTPVVRAWLRRHSRYEEACRVKAERRYVVLALAKFRQEVVAQAMVFPTLSAGLRYLLVCVNGVLLDTLRSVAWFEKIKRHELLISDDSIASMDPALLQQQLSTNEREQRLAYLLFYCGLTPHEIIDLCPSEFAHLQEIYQLLSSLLKQFHEYEK</sequence>
<comment type="caution">
    <text evidence="1">The sequence shown here is derived from an EMBL/GenBank/DDBJ whole genome shotgun (WGS) entry which is preliminary data.</text>
</comment>
<dbReference type="EMBL" id="BNJK01000001">
    <property type="protein sequence ID" value="GHO91973.1"/>
    <property type="molecule type" value="Genomic_DNA"/>
</dbReference>
<dbReference type="AlphaFoldDB" id="A0A8J3N0X4"/>
<organism evidence="1 2">
    <name type="scientific">Reticulibacter mediterranei</name>
    <dbReference type="NCBI Taxonomy" id="2778369"/>
    <lineage>
        <taxon>Bacteria</taxon>
        <taxon>Bacillati</taxon>
        <taxon>Chloroflexota</taxon>
        <taxon>Ktedonobacteria</taxon>
        <taxon>Ktedonobacterales</taxon>
        <taxon>Reticulibacteraceae</taxon>
        <taxon>Reticulibacter</taxon>
    </lineage>
</organism>
<reference evidence="1" key="1">
    <citation type="submission" date="2020-10" db="EMBL/GenBank/DDBJ databases">
        <title>Taxonomic study of unclassified bacteria belonging to the class Ktedonobacteria.</title>
        <authorList>
            <person name="Yabe S."/>
            <person name="Wang C.M."/>
            <person name="Zheng Y."/>
            <person name="Sakai Y."/>
            <person name="Cavaletti L."/>
            <person name="Monciardini P."/>
            <person name="Donadio S."/>
        </authorList>
    </citation>
    <scope>NUCLEOTIDE SEQUENCE</scope>
    <source>
        <strain evidence="1">ID150040</strain>
    </source>
</reference>
<name>A0A8J3N0X4_9CHLR</name>
<protein>
    <submittedName>
        <fullName evidence="1">Uncharacterized protein</fullName>
    </submittedName>
</protein>
<dbReference type="Proteomes" id="UP000597444">
    <property type="component" value="Unassembled WGS sequence"/>
</dbReference>
<evidence type="ECO:0000313" key="1">
    <source>
        <dbReference type="EMBL" id="GHO91973.1"/>
    </source>
</evidence>